<proteinExistence type="predicted"/>
<dbReference type="KEGG" id="mtun:MTUNDRAET4_3236"/>
<name>A0A4U8Z4E9_METTU</name>
<evidence type="ECO:0000313" key="1">
    <source>
        <dbReference type="EMBL" id="VFU10123.1"/>
    </source>
</evidence>
<sequence>MEFPAFQFGQFQLVGGRMNQSLLDFFLESLMALLERDQMIFE</sequence>
<dbReference type="Proteomes" id="UP000294360">
    <property type="component" value="Chromosome"/>
</dbReference>
<gene>
    <name evidence="1" type="ORF">MTUNDRAET4_3236</name>
</gene>
<dbReference type="EMBL" id="LR536450">
    <property type="protein sequence ID" value="VFU10123.1"/>
    <property type="molecule type" value="Genomic_DNA"/>
</dbReference>
<reference evidence="1 2" key="1">
    <citation type="submission" date="2019-03" db="EMBL/GenBank/DDBJ databases">
        <authorList>
            <person name="Kox A.R. M."/>
        </authorList>
    </citation>
    <scope>NUCLEOTIDE SEQUENCE [LARGE SCALE GENOMIC DNA]</scope>
    <source>
        <strain evidence="1">MTUNDRAET4 annotated genome</strain>
    </source>
</reference>
<protein>
    <submittedName>
        <fullName evidence="1">Uncharacterized protein</fullName>
    </submittedName>
</protein>
<evidence type="ECO:0000313" key="2">
    <source>
        <dbReference type="Proteomes" id="UP000294360"/>
    </source>
</evidence>
<dbReference type="AlphaFoldDB" id="A0A4U8Z4E9"/>
<accession>A0A4U8Z4E9</accession>
<organism evidence="1 2">
    <name type="scientific">Methylocella tundrae</name>
    <dbReference type="NCBI Taxonomy" id="227605"/>
    <lineage>
        <taxon>Bacteria</taxon>
        <taxon>Pseudomonadati</taxon>
        <taxon>Pseudomonadota</taxon>
        <taxon>Alphaproteobacteria</taxon>
        <taxon>Hyphomicrobiales</taxon>
        <taxon>Beijerinckiaceae</taxon>
        <taxon>Methylocella</taxon>
    </lineage>
</organism>